<keyword evidence="1" id="KW-0472">Membrane</keyword>
<organism evidence="2">
    <name type="scientific">Salmonella enterica</name>
    <name type="common">Salmonella choleraesuis</name>
    <dbReference type="NCBI Taxonomy" id="28901"/>
    <lineage>
        <taxon>Bacteria</taxon>
        <taxon>Pseudomonadati</taxon>
        <taxon>Pseudomonadota</taxon>
        <taxon>Gammaproteobacteria</taxon>
        <taxon>Enterobacterales</taxon>
        <taxon>Enterobacteriaceae</taxon>
        <taxon>Salmonella</taxon>
    </lineage>
</organism>
<keyword evidence="1" id="KW-0812">Transmembrane</keyword>
<keyword evidence="1" id="KW-1133">Transmembrane helix</keyword>
<evidence type="ECO:0000256" key="1">
    <source>
        <dbReference type="SAM" id="Phobius"/>
    </source>
</evidence>
<gene>
    <name evidence="2" type="ORF">DPG31_22800</name>
</gene>
<sequence>MMAAFLRNALLHLGRERVTRALCVIASVVAFAYQYRQLDDPALHDLVAPVVLAIAVPILYLTPLVWLLFRFVLKPTQGKNPNAI</sequence>
<comment type="caution">
    <text evidence="2">The sequence shown here is derived from an EMBL/GenBank/DDBJ whole genome shotgun (WGS) entry which is preliminary data.</text>
</comment>
<protein>
    <submittedName>
        <fullName evidence="2">Uncharacterized protein</fullName>
    </submittedName>
</protein>
<dbReference type="AlphaFoldDB" id="A0A5U0R7Y9"/>
<name>A0A5U0R7Y9_SALER</name>
<proteinExistence type="predicted"/>
<feature type="transmembrane region" description="Helical" evidence="1">
    <location>
        <begin position="18"/>
        <end position="35"/>
    </location>
</feature>
<evidence type="ECO:0000313" key="2">
    <source>
        <dbReference type="EMBL" id="EBO5051109.1"/>
    </source>
</evidence>
<reference evidence="2" key="1">
    <citation type="submission" date="2018-06" db="EMBL/GenBank/DDBJ databases">
        <authorList>
            <consortium name="PulseNet: The National Subtyping Network for Foodborne Disease Surveillance"/>
            <person name="Tarr C.L."/>
            <person name="Trees E."/>
            <person name="Katz L.S."/>
            <person name="Carleton-Romer H.A."/>
            <person name="Stroika S."/>
            <person name="Kucerova Z."/>
            <person name="Roache K.F."/>
            <person name="Sabol A.L."/>
            <person name="Besser J."/>
            <person name="Gerner-Smidt P."/>
        </authorList>
    </citation>
    <scope>NUCLEOTIDE SEQUENCE</scope>
    <source>
        <strain evidence="2">PNUSAS043452</strain>
    </source>
</reference>
<dbReference type="RefSeq" id="WP_105629643.1">
    <property type="nucleotide sequence ID" value="NZ_JASBEQ010000015.1"/>
</dbReference>
<accession>A0A5U0R7Y9</accession>
<feature type="transmembrane region" description="Helical" evidence="1">
    <location>
        <begin position="47"/>
        <end position="69"/>
    </location>
</feature>
<dbReference type="EMBL" id="AAGISO010000046">
    <property type="protein sequence ID" value="EBO5051109.1"/>
    <property type="molecule type" value="Genomic_DNA"/>
</dbReference>